<dbReference type="PANTHER" id="PTHR36313">
    <property type="entry name" value="ROOT MERISTEM GROWTH FACTOR 2"/>
    <property type="match status" value="1"/>
</dbReference>
<feature type="region of interest" description="Disordered" evidence="1">
    <location>
        <begin position="61"/>
        <end position="164"/>
    </location>
</feature>
<evidence type="ECO:0000313" key="3">
    <source>
        <dbReference type="Proteomes" id="UP001172457"/>
    </source>
</evidence>
<feature type="compositionally biased region" description="Polar residues" evidence="1">
    <location>
        <begin position="119"/>
        <end position="136"/>
    </location>
</feature>
<dbReference type="EMBL" id="JARYMX010000002">
    <property type="protein sequence ID" value="KAJ9562293.1"/>
    <property type="molecule type" value="Genomic_DNA"/>
</dbReference>
<evidence type="ECO:0000256" key="1">
    <source>
        <dbReference type="SAM" id="MobiDB-lite"/>
    </source>
</evidence>
<gene>
    <name evidence="2" type="ORF">OSB04_007453</name>
</gene>
<name>A0AA38TSH3_9ASTR</name>
<dbReference type="PANTHER" id="PTHR36313:SF7">
    <property type="entry name" value="OS09G0474600 PROTEIN"/>
    <property type="match status" value="1"/>
</dbReference>
<feature type="compositionally biased region" description="Basic and acidic residues" evidence="1">
    <location>
        <begin position="155"/>
        <end position="164"/>
    </location>
</feature>
<feature type="compositionally biased region" description="Basic and acidic residues" evidence="1">
    <location>
        <begin position="176"/>
        <end position="185"/>
    </location>
</feature>
<dbReference type="Proteomes" id="UP001172457">
    <property type="component" value="Chromosome 2"/>
</dbReference>
<dbReference type="GO" id="GO:0010082">
    <property type="term" value="P:regulation of root meristem growth"/>
    <property type="evidence" value="ECO:0007669"/>
    <property type="project" value="InterPro"/>
</dbReference>
<proteinExistence type="predicted"/>
<evidence type="ECO:0000313" key="2">
    <source>
        <dbReference type="EMBL" id="KAJ9562293.1"/>
    </source>
</evidence>
<feature type="compositionally biased region" description="Basic and acidic residues" evidence="1">
    <location>
        <begin position="79"/>
        <end position="88"/>
    </location>
</feature>
<dbReference type="AlphaFoldDB" id="A0AA38TSH3"/>
<protein>
    <submittedName>
        <fullName evidence="2">Uncharacterized protein</fullName>
    </submittedName>
</protein>
<feature type="compositionally biased region" description="Low complexity" evidence="1">
    <location>
        <begin position="137"/>
        <end position="151"/>
    </location>
</feature>
<dbReference type="InterPro" id="IPR038804">
    <property type="entry name" value="RGF3"/>
</dbReference>
<dbReference type="GO" id="GO:0008083">
    <property type="term" value="F:growth factor activity"/>
    <property type="evidence" value="ECO:0007669"/>
    <property type="project" value="InterPro"/>
</dbReference>
<keyword evidence="3" id="KW-1185">Reference proteome</keyword>
<comment type="caution">
    <text evidence="2">The sequence shown here is derived from an EMBL/GenBank/DDBJ whole genome shotgun (WGS) entry which is preliminary data.</text>
</comment>
<reference evidence="2" key="1">
    <citation type="submission" date="2023-03" db="EMBL/GenBank/DDBJ databases">
        <title>Chromosome-scale reference genome and RAD-based genetic map of yellow starthistle (Centaurea solstitialis) reveal putative structural variation and QTLs associated with invader traits.</title>
        <authorList>
            <person name="Reatini B."/>
            <person name="Cang F.A."/>
            <person name="Jiang Q."/>
            <person name="Mckibben M.T.W."/>
            <person name="Barker M.S."/>
            <person name="Rieseberg L.H."/>
            <person name="Dlugosch K.M."/>
        </authorList>
    </citation>
    <scope>NUCLEOTIDE SEQUENCE</scope>
    <source>
        <strain evidence="2">CAN-66</strain>
        <tissue evidence="2">Leaf</tissue>
    </source>
</reference>
<sequence length="202" mass="22926">MVLIRFEGFIVVALLLVSFGLQNLSIHAYADHHQERRLMGVNSVKETQESSDASFDQKKVVSGMGSKEVMGGRKMGMKLKKEDEELRSSRSSISYAGDDAQKLNVEADNNAAKEGPQDFLNNQGQENKSERMTINPSQSSQKVTSSTSSSTNKIFPKEDTSEEWRKLLEEADKKVMQMMRRDYSGMRRPRRKPPINNHEPRN</sequence>
<organism evidence="2 3">
    <name type="scientific">Centaurea solstitialis</name>
    <name type="common">yellow star-thistle</name>
    <dbReference type="NCBI Taxonomy" id="347529"/>
    <lineage>
        <taxon>Eukaryota</taxon>
        <taxon>Viridiplantae</taxon>
        <taxon>Streptophyta</taxon>
        <taxon>Embryophyta</taxon>
        <taxon>Tracheophyta</taxon>
        <taxon>Spermatophyta</taxon>
        <taxon>Magnoliopsida</taxon>
        <taxon>eudicotyledons</taxon>
        <taxon>Gunneridae</taxon>
        <taxon>Pentapetalae</taxon>
        <taxon>asterids</taxon>
        <taxon>campanulids</taxon>
        <taxon>Asterales</taxon>
        <taxon>Asteraceae</taxon>
        <taxon>Carduoideae</taxon>
        <taxon>Cardueae</taxon>
        <taxon>Centaureinae</taxon>
        <taxon>Centaurea</taxon>
    </lineage>
</organism>
<accession>A0AA38TSH3</accession>
<feature type="region of interest" description="Disordered" evidence="1">
    <location>
        <begin position="176"/>
        <end position="202"/>
    </location>
</feature>